<evidence type="ECO:0000256" key="8">
    <source>
        <dbReference type="RuleBase" id="RU363051"/>
    </source>
</evidence>
<dbReference type="OMA" id="MGKCYPK"/>
<dbReference type="PRINTS" id="PR00458">
    <property type="entry name" value="PEROXIDASE"/>
</dbReference>
<dbReference type="Gene3D" id="1.10.420.10">
    <property type="entry name" value="Peroxidase, domain 2"/>
    <property type="match status" value="1"/>
</dbReference>
<evidence type="ECO:0000256" key="1">
    <source>
        <dbReference type="ARBA" id="ARBA00003917"/>
    </source>
</evidence>
<gene>
    <name evidence="10" type="ORF">FOB64_003592</name>
</gene>
<dbReference type="PRINTS" id="PR00459">
    <property type="entry name" value="ASPEROXIDASE"/>
</dbReference>
<dbReference type="InterPro" id="IPR002016">
    <property type="entry name" value="Haem_peroxidase"/>
</dbReference>
<dbReference type="EMBL" id="JABWAD010000049">
    <property type="protein sequence ID" value="KAF6068955.1"/>
    <property type="molecule type" value="Genomic_DNA"/>
</dbReference>
<dbReference type="GO" id="GO:0046872">
    <property type="term" value="F:metal ion binding"/>
    <property type="evidence" value="ECO:0007669"/>
    <property type="project" value="UniProtKB-UniRule"/>
</dbReference>
<dbReference type="Gene3D" id="1.10.520.10">
    <property type="match status" value="1"/>
</dbReference>
<dbReference type="InterPro" id="IPR002207">
    <property type="entry name" value="Peroxidase_I"/>
</dbReference>
<evidence type="ECO:0000256" key="7">
    <source>
        <dbReference type="ARBA" id="ARBA00023004"/>
    </source>
</evidence>
<dbReference type="FunFam" id="1.10.420.10:FF:000009">
    <property type="entry name" value="Ascorbate peroxidase"/>
    <property type="match status" value="1"/>
</dbReference>
<comment type="function">
    <text evidence="1">Destroys radicals which are normally produced within the cells and which are toxic to biological systems.</text>
</comment>
<dbReference type="GO" id="GO:0004601">
    <property type="term" value="F:peroxidase activity"/>
    <property type="evidence" value="ECO:0007669"/>
    <property type="project" value="UniProtKB-KW"/>
</dbReference>
<feature type="chain" id="PRO_5034824069" description="Peroxidase" evidence="8">
    <location>
        <begin position="20"/>
        <end position="291"/>
    </location>
</feature>
<organism evidence="10 11">
    <name type="scientific">Candida albicans</name>
    <name type="common">Yeast</name>
    <dbReference type="NCBI Taxonomy" id="5476"/>
    <lineage>
        <taxon>Eukaryota</taxon>
        <taxon>Fungi</taxon>
        <taxon>Dikarya</taxon>
        <taxon>Ascomycota</taxon>
        <taxon>Saccharomycotina</taxon>
        <taxon>Pichiomycetes</taxon>
        <taxon>Debaryomycetaceae</taxon>
        <taxon>Candida/Lodderomyces clade</taxon>
        <taxon>Candida</taxon>
    </lineage>
</organism>
<evidence type="ECO:0000256" key="4">
    <source>
        <dbReference type="ARBA" id="ARBA00022617"/>
    </source>
</evidence>
<dbReference type="GO" id="GO:0034599">
    <property type="term" value="P:cellular response to oxidative stress"/>
    <property type="evidence" value="ECO:0007669"/>
    <property type="project" value="InterPro"/>
</dbReference>
<evidence type="ECO:0000313" key="10">
    <source>
        <dbReference type="EMBL" id="KAF6068955.1"/>
    </source>
</evidence>
<dbReference type="GO" id="GO:0042744">
    <property type="term" value="P:hydrogen peroxide catabolic process"/>
    <property type="evidence" value="ECO:0007669"/>
    <property type="project" value="TreeGrafter"/>
</dbReference>
<dbReference type="EC" id="1.11.1.-" evidence="8"/>
<keyword evidence="4" id="KW-0349">Heme</keyword>
<comment type="caution">
    <text evidence="10">The sequence shown here is derived from an EMBL/GenBank/DDBJ whole genome shotgun (WGS) entry which is preliminary data.</text>
</comment>
<keyword evidence="7" id="KW-0408">Iron</keyword>
<keyword evidence="3 8" id="KW-0575">Peroxidase</keyword>
<dbReference type="InterPro" id="IPR019794">
    <property type="entry name" value="Peroxidases_AS"/>
</dbReference>
<proteinExistence type="inferred from homology"/>
<dbReference type="PROSITE" id="PS00436">
    <property type="entry name" value="PEROXIDASE_2"/>
    <property type="match status" value="1"/>
</dbReference>
<dbReference type="FunFam" id="1.10.520.10:FF:000005">
    <property type="entry name" value="Cytochrome c peroxidase"/>
    <property type="match status" value="1"/>
</dbReference>
<keyword evidence="6 8" id="KW-0560">Oxidoreductase</keyword>
<accession>A0A8H6F2J0</accession>
<dbReference type="SUPFAM" id="SSF48113">
    <property type="entry name" value="Heme-dependent peroxidases"/>
    <property type="match status" value="1"/>
</dbReference>
<protein>
    <recommendedName>
        <fullName evidence="8">Peroxidase</fullName>
        <ecNumber evidence="8">1.11.1.-</ecNumber>
    </recommendedName>
</protein>
<dbReference type="SMR" id="A0A8H6F2J0"/>
<dbReference type="InterPro" id="IPR010255">
    <property type="entry name" value="Haem_peroxidase_sf"/>
</dbReference>
<feature type="domain" description="Plant heme peroxidase family profile" evidence="9">
    <location>
        <begin position="48"/>
        <end position="291"/>
    </location>
</feature>
<dbReference type="PANTHER" id="PTHR31356">
    <property type="entry name" value="THYLAKOID LUMENAL 29 KDA PROTEIN, CHLOROPLASTIC-RELATED"/>
    <property type="match status" value="1"/>
</dbReference>
<dbReference type="GO" id="GO:0000302">
    <property type="term" value="P:response to reactive oxygen species"/>
    <property type="evidence" value="ECO:0007669"/>
    <property type="project" value="TreeGrafter"/>
</dbReference>
<evidence type="ECO:0000313" key="11">
    <source>
        <dbReference type="Proteomes" id="UP000536275"/>
    </source>
</evidence>
<keyword evidence="5" id="KW-0479">Metal-binding</keyword>
<comment type="similarity">
    <text evidence="2">Belongs to the peroxidase family. Cytochrome c peroxidase subfamily.</text>
</comment>
<evidence type="ECO:0000256" key="5">
    <source>
        <dbReference type="ARBA" id="ARBA00022723"/>
    </source>
</evidence>
<sequence>MIRSYIRNIILAILSPLLTTPPPLILPPPYEKIIQEITTVLSINNYDDGSLAPIILRLAWHCCATYDMTTNTGGSNGATMRFVPEITDEGNYGLDIARAALEPIKQRYPAISYADLWTLAGKVAIEYMGGPTIIWKSGRVDYTNDRCTPSNGLLPFADKDANHIRKTFTRLGYNDQQTVALIGAHGVGRCHKRFSGWEGKWTRTPKTFSNQFYVVLLNETWSQGEVPETGKTQYFNADKSLIMLNTDMELIRDKSYLHWVEIYAKDEPKFFHDFSSAFAKLLELGIKRETL</sequence>
<reference evidence="10 11" key="1">
    <citation type="submission" date="2020-03" db="EMBL/GenBank/DDBJ databases">
        <title>FDA dAtabase for Regulatory Grade micrObial Sequences (FDA-ARGOS): Supporting development and validation of Infectious Disease Dx tests.</title>
        <authorList>
            <person name="Campos J."/>
            <person name="Goldberg B."/>
            <person name="Tallon L."/>
            <person name="Sadzewicz L."/>
            <person name="Vavikolanu K."/>
            <person name="Mehta A."/>
            <person name="Aluvathingal J."/>
            <person name="Nadendla S."/>
            <person name="Nandy P."/>
            <person name="Geyer C."/>
            <person name="Yan Y."/>
            <person name="Sichtig H."/>
        </authorList>
    </citation>
    <scope>NUCLEOTIDE SEQUENCE [LARGE SCALE GENOMIC DNA]</scope>
    <source>
        <strain evidence="10 11">FDAARGOS_656</strain>
    </source>
</reference>
<keyword evidence="8" id="KW-0732">Signal</keyword>
<evidence type="ECO:0000259" key="9">
    <source>
        <dbReference type="PROSITE" id="PS50873"/>
    </source>
</evidence>
<dbReference type="GO" id="GO:0020037">
    <property type="term" value="F:heme binding"/>
    <property type="evidence" value="ECO:0007669"/>
    <property type="project" value="UniProtKB-UniRule"/>
</dbReference>
<dbReference type="Pfam" id="PF00141">
    <property type="entry name" value="peroxidase"/>
    <property type="match status" value="1"/>
</dbReference>
<dbReference type="InterPro" id="IPR044831">
    <property type="entry name" value="Ccp1-like"/>
</dbReference>
<dbReference type="PROSITE" id="PS50873">
    <property type="entry name" value="PEROXIDASE_4"/>
    <property type="match status" value="1"/>
</dbReference>
<feature type="signal peptide" evidence="8">
    <location>
        <begin position="1"/>
        <end position="19"/>
    </location>
</feature>
<dbReference type="AlphaFoldDB" id="A0A8H6F2J0"/>
<evidence type="ECO:0000256" key="3">
    <source>
        <dbReference type="ARBA" id="ARBA00022559"/>
    </source>
</evidence>
<dbReference type="PANTHER" id="PTHR31356:SF36">
    <property type="entry name" value="L-ASCORBATE PEROXIDASE 3"/>
    <property type="match status" value="1"/>
</dbReference>
<evidence type="ECO:0000256" key="2">
    <source>
        <dbReference type="ARBA" id="ARBA00005997"/>
    </source>
</evidence>
<evidence type="ECO:0000256" key="6">
    <source>
        <dbReference type="ARBA" id="ARBA00023002"/>
    </source>
</evidence>
<name>A0A8H6F2J0_CANAX</name>
<dbReference type="Proteomes" id="UP000536275">
    <property type="component" value="Unassembled WGS sequence"/>
</dbReference>